<keyword evidence="3" id="KW-1185">Reference proteome</keyword>
<reference evidence="4 5" key="1">
    <citation type="submission" date="2025-05" db="UniProtKB">
        <authorList>
            <consortium name="RefSeq"/>
        </authorList>
    </citation>
    <scope>IDENTIFICATION</scope>
</reference>
<dbReference type="Proteomes" id="UP001652624">
    <property type="component" value="Chromosome 13"/>
</dbReference>
<dbReference type="RefSeq" id="XP_060061162.1">
    <property type="nucleotide sequence ID" value="XM_060205179.1"/>
</dbReference>
<keyword evidence="1" id="KW-0853">WD repeat</keyword>
<dbReference type="Pfam" id="PF00400">
    <property type="entry name" value="WD40"/>
    <property type="match status" value="3"/>
</dbReference>
<dbReference type="Gene3D" id="2.130.10.10">
    <property type="entry name" value="YVTN repeat-like/Quinoprotein amine dehydrogenase"/>
    <property type="match status" value="3"/>
</dbReference>
<sequence length="888" mass="94490">MEEAWEASPTGEGPGPTIVLEKHRALSSSPAAHVQLACSPRHCAFPLDGSRLCVWSTRDPSEQLLMLRGHHQSITAVAFGNTEVPLLVCSASQDYVILWNLDDCREKVAQGLTPRGTEMGTRPGKVQSLRFSPDDRMVAVCAGSRVLLLDVAVSEGRGLLAQLQGHRGSVTAAEFCPWQADTVISVSEDRSFKVGSCVHQHGSQALAVSGPPSPSQLLSSCPQLPVSRWRAWPEPQPWRCRVRAKGNVSVTGLGQPCGLLAALFPRAVSLPAAESAGGRGAQAGGHGGRRWPEGPYGDGKVDTAVPVLSLAPCDLSGVLGPACAPLTAGAVWVGSSEGLLLLLPASCELEAILLFQDFQNLSVQVAGSCALSSGGCQTFCLLSSLFGGQIVLLEVFVDALLRVQPSPGLGRGLSVLASSCVPPTSLLYLGAAGKREAEPDTPKLPSLRGAVKDQPLVFHHQVRSSGYAEAPRATMFSPKTNVKDAGKRPSRVKNSRRCDRDPWERPLPTSLWKWRSSTLGRTAVNCVQFSGDGRRLACGLSDHLSLVLDAELTGTPAVLSGHGGAVSAVSWSHNGRWLLTAAQDSTLKLWVARRAELALTLGAGLISGPVPAAQFYYMDAFILLAAGPEVQLLSFHLDTSKDEIRRYKRRSWGRPVLRLALTGGAEVTSLSAVNDFYSHVLLTAGRNRALEVFDLSTGHSTALVAEAHSRPVHHISQNTGSAFTSQTPHSYNLFATAALGDGVRLWDLRTLRCERRFEGHQARSIPCGLAFSPCGRYVACGSEDRHAYVYDVASGTFSHRLAGHTDTVSAVAFRPSAPQVVTQVLPLCPRRHLVGRDSVRGDWPAGRAGPGWMTRRGQGCPRGWLSRGQGAGVCSERTAAGQGAGVPP</sequence>
<dbReference type="PROSITE" id="PS50082">
    <property type="entry name" value="WD_REPEATS_2"/>
    <property type="match status" value="1"/>
</dbReference>
<feature type="repeat" description="WD" evidence="1">
    <location>
        <begin position="559"/>
        <end position="600"/>
    </location>
</feature>
<evidence type="ECO:0000313" key="5">
    <source>
        <dbReference type="RefSeq" id="XP_060061163.1"/>
    </source>
</evidence>
<evidence type="ECO:0000313" key="4">
    <source>
        <dbReference type="RefSeq" id="XP_060061162.1"/>
    </source>
</evidence>
<gene>
    <name evidence="4 5" type="primary">WDR27</name>
</gene>
<dbReference type="SUPFAM" id="SSF50969">
    <property type="entry name" value="YVTN repeat-like/Quinoprotein amine dehydrogenase"/>
    <property type="match status" value="1"/>
</dbReference>
<accession>A0ABM3YJC7</accession>
<dbReference type="GeneID" id="103112224"/>
<dbReference type="PANTHER" id="PTHR44525">
    <property type="entry name" value="WD REPEAT-CONTAINING PROTEIN 27"/>
    <property type="match status" value="1"/>
</dbReference>
<dbReference type="SUPFAM" id="SSF50978">
    <property type="entry name" value="WD40 repeat-like"/>
    <property type="match status" value="1"/>
</dbReference>
<dbReference type="PANTHER" id="PTHR44525:SF1">
    <property type="entry name" value="WD REPEAT-CONTAINING PROTEIN 27"/>
    <property type="match status" value="1"/>
</dbReference>
<proteinExistence type="predicted"/>
<dbReference type="PROSITE" id="PS50294">
    <property type="entry name" value="WD_REPEATS_REGION"/>
    <property type="match status" value="1"/>
</dbReference>
<organism evidence="3 4">
    <name type="scientific">Erinaceus europaeus</name>
    <name type="common">Western European hedgehog</name>
    <dbReference type="NCBI Taxonomy" id="9365"/>
    <lineage>
        <taxon>Eukaryota</taxon>
        <taxon>Metazoa</taxon>
        <taxon>Chordata</taxon>
        <taxon>Craniata</taxon>
        <taxon>Vertebrata</taxon>
        <taxon>Euteleostomi</taxon>
        <taxon>Mammalia</taxon>
        <taxon>Eutheria</taxon>
        <taxon>Laurasiatheria</taxon>
        <taxon>Eulipotyphla</taxon>
        <taxon>Erinaceidae</taxon>
        <taxon>Erinaceinae</taxon>
        <taxon>Erinaceus</taxon>
    </lineage>
</organism>
<dbReference type="InterPro" id="IPR036322">
    <property type="entry name" value="WD40_repeat_dom_sf"/>
</dbReference>
<dbReference type="InterPro" id="IPR001680">
    <property type="entry name" value="WD40_rpt"/>
</dbReference>
<name>A0ABM3YJC7_ERIEU</name>
<dbReference type="InterPro" id="IPR015943">
    <property type="entry name" value="WD40/YVTN_repeat-like_dom_sf"/>
</dbReference>
<evidence type="ECO:0000256" key="2">
    <source>
        <dbReference type="SAM" id="MobiDB-lite"/>
    </source>
</evidence>
<evidence type="ECO:0000313" key="3">
    <source>
        <dbReference type="Proteomes" id="UP001652624"/>
    </source>
</evidence>
<evidence type="ECO:0000256" key="1">
    <source>
        <dbReference type="PROSITE-ProRule" id="PRU00221"/>
    </source>
</evidence>
<protein>
    <submittedName>
        <fullName evidence="4 5">WD repeat-containing protein 27 isoform X1</fullName>
    </submittedName>
</protein>
<dbReference type="RefSeq" id="XP_060061163.1">
    <property type="nucleotide sequence ID" value="XM_060205180.1"/>
</dbReference>
<dbReference type="SMART" id="SM00320">
    <property type="entry name" value="WD40"/>
    <property type="match status" value="8"/>
</dbReference>
<feature type="region of interest" description="Disordered" evidence="2">
    <location>
        <begin position="478"/>
        <end position="501"/>
    </location>
</feature>
<dbReference type="InterPro" id="IPR042411">
    <property type="entry name" value="WDR27"/>
</dbReference>
<dbReference type="InterPro" id="IPR011044">
    <property type="entry name" value="Quino_amine_DH_bsu"/>
</dbReference>